<dbReference type="Proteomes" id="UP000077856">
    <property type="component" value="Chromosome"/>
</dbReference>
<dbReference type="InterPro" id="IPR009910">
    <property type="entry name" value="DUF1450"/>
</dbReference>
<dbReference type="Pfam" id="PF07293">
    <property type="entry name" value="DUF1450"/>
    <property type="match status" value="1"/>
</dbReference>
<dbReference type="KEGG" id="bon:A361_17245"/>
<sequence>MKLINKLFSKQKTASIEFCQRNLDEFLKEESLAAFNQFLSQKNINYKEYECQSRCKECRQSPYALVDGKLIAAENSDELLIKLKEEVKK</sequence>
<protein>
    <recommendedName>
        <fullName evidence="3">UDP-N-acetylmuramoylalanine--D-glutamate ligase</fullName>
    </recommendedName>
</protein>
<evidence type="ECO:0008006" key="3">
    <source>
        <dbReference type="Google" id="ProtNLM"/>
    </source>
</evidence>
<dbReference type="RefSeq" id="WP_009333667.1">
    <property type="nucleotide sequence ID" value="NZ_CP015506.1"/>
</dbReference>
<dbReference type="EMBL" id="CP015506">
    <property type="protein sequence ID" value="AND40823.1"/>
    <property type="molecule type" value="Genomic_DNA"/>
</dbReference>
<reference evidence="1 2" key="1">
    <citation type="submission" date="2016-04" db="EMBL/GenBank/DDBJ databases">
        <title>Complete genome sequence of Bacillus oceanisediminis strain 2691.</title>
        <authorList>
            <person name="Jeong H."/>
            <person name="Kim H.J."/>
            <person name="Lee D.-W."/>
        </authorList>
    </citation>
    <scope>NUCLEOTIDE SEQUENCE [LARGE SCALE GENOMIC DNA]</scope>
    <source>
        <strain evidence="1 2">2691</strain>
    </source>
</reference>
<accession>A0A160MDM5</accession>
<proteinExistence type="predicted"/>
<evidence type="ECO:0000313" key="1">
    <source>
        <dbReference type="EMBL" id="AND40823.1"/>
    </source>
</evidence>
<dbReference type="STRING" id="1196031.A361_17245"/>
<gene>
    <name evidence="1" type="ORF">A361_17245</name>
</gene>
<dbReference type="eggNOG" id="ENOG5031YE2">
    <property type="taxonomic scope" value="Bacteria"/>
</dbReference>
<organism evidence="1 2">
    <name type="scientific">Cytobacillus oceanisediminis 2691</name>
    <dbReference type="NCBI Taxonomy" id="1196031"/>
    <lineage>
        <taxon>Bacteria</taxon>
        <taxon>Bacillati</taxon>
        <taxon>Bacillota</taxon>
        <taxon>Bacilli</taxon>
        <taxon>Bacillales</taxon>
        <taxon>Bacillaceae</taxon>
        <taxon>Cytobacillus</taxon>
    </lineage>
</organism>
<evidence type="ECO:0000313" key="2">
    <source>
        <dbReference type="Proteomes" id="UP000077856"/>
    </source>
</evidence>
<name>A0A160MDM5_9BACI</name>
<dbReference type="AlphaFoldDB" id="A0A160MDM5"/>